<dbReference type="InterPro" id="IPR010982">
    <property type="entry name" value="Lambda_DNA-bd_dom_sf"/>
</dbReference>
<name>A0ABM9BTS0_9BACL</name>
<keyword evidence="4" id="KW-1185">Reference proteome</keyword>
<protein>
    <recommendedName>
        <fullName evidence="2">HTH cro/C1-type domain-containing protein</fullName>
    </recommendedName>
</protein>
<evidence type="ECO:0000256" key="1">
    <source>
        <dbReference type="ARBA" id="ARBA00023125"/>
    </source>
</evidence>
<dbReference type="Gene3D" id="1.25.40.10">
    <property type="entry name" value="Tetratricopeptide repeat domain"/>
    <property type="match status" value="2"/>
</dbReference>
<dbReference type="Proteomes" id="UP000838324">
    <property type="component" value="Unassembled WGS sequence"/>
</dbReference>
<dbReference type="SUPFAM" id="SSF48452">
    <property type="entry name" value="TPR-like"/>
    <property type="match status" value="2"/>
</dbReference>
<evidence type="ECO:0000259" key="2">
    <source>
        <dbReference type="PROSITE" id="PS50943"/>
    </source>
</evidence>
<dbReference type="PANTHER" id="PTHR46797:SF1">
    <property type="entry name" value="METHYLPHOSPHONATE SYNTHASE"/>
    <property type="match status" value="1"/>
</dbReference>
<dbReference type="PANTHER" id="PTHR46797">
    <property type="entry name" value="HTH-TYPE TRANSCRIPTIONAL REGULATOR"/>
    <property type="match status" value="1"/>
</dbReference>
<reference evidence="3" key="1">
    <citation type="submission" date="2022-01" db="EMBL/GenBank/DDBJ databases">
        <authorList>
            <person name="Criscuolo A."/>
        </authorList>
    </citation>
    <scope>NUCLEOTIDE SEQUENCE</scope>
    <source>
        <strain evidence="3">CIP111892</strain>
    </source>
</reference>
<evidence type="ECO:0000313" key="3">
    <source>
        <dbReference type="EMBL" id="CAH1194463.1"/>
    </source>
</evidence>
<gene>
    <name evidence="3" type="ORF">PAECIP111892_01666</name>
</gene>
<dbReference type="PROSITE" id="PS50943">
    <property type="entry name" value="HTH_CROC1"/>
    <property type="match status" value="1"/>
</dbReference>
<dbReference type="InterPro" id="IPR050807">
    <property type="entry name" value="TransReg_Diox_bact_type"/>
</dbReference>
<comment type="caution">
    <text evidence="3">The sequence shown here is derived from an EMBL/GenBank/DDBJ whole genome shotgun (WGS) entry which is preliminary data.</text>
</comment>
<proteinExistence type="predicted"/>
<keyword evidence="1" id="KW-0238">DNA-binding</keyword>
<dbReference type="InterPro" id="IPR001387">
    <property type="entry name" value="Cro/C1-type_HTH"/>
</dbReference>
<sequence>MTTTQQMIGDKIKQLRKAKGLTQSELAGEAMTKSMLSQIENGHALPSMRSLQILAKRLGVDAGYFLEDSQSLDLARMVRDIEAKFKQKNYQAIISAVKPLMDGKLPMTVDAARLMEFYVNACFYTGTDGGIDAISRAVEIYERFGLFVESAKVQYLAYALMFTQSRYQESLELILRVREEYTSKKVGNDFLFELDLHYAESVSLSALGDYEGSREAALAAVALSREEGVYYLTDHLYRVLSNLAQMSGKLEEAKTYLNKARLFVQFTEDELSVQLLELAEIRQANAEGRYEEALRMGQQFQARESIYASSGCLVTGAALYHLGRDEEALAVLSKVTLPDHAYHPLDRASVFTSYAYKARIYARQGKMEEARQQSQIAFERVQHYPPSVHRKFIEDTYRELHN</sequence>
<dbReference type="InterPro" id="IPR011990">
    <property type="entry name" value="TPR-like_helical_dom_sf"/>
</dbReference>
<feature type="domain" description="HTH cro/C1-type" evidence="2">
    <location>
        <begin position="12"/>
        <end position="65"/>
    </location>
</feature>
<accession>A0ABM9BTS0</accession>
<dbReference type="SMART" id="SM00530">
    <property type="entry name" value="HTH_XRE"/>
    <property type="match status" value="1"/>
</dbReference>
<dbReference type="Pfam" id="PF01381">
    <property type="entry name" value="HTH_3"/>
    <property type="match status" value="1"/>
</dbReference>
<dbReference type="RefSeq" id="WP_236331764.1">
    <property type="nucleotide sequence ID" value="NZ_CAKMMG010000001.1"/>
</dbReference>
<organism evidence="3 4">
    <name type="scientific">Paenibacillus auburnensis</name>
    <dbReference type="NCBI Taxonomy" id="2905649"/>
    <lineage>
        <taxon>Bacteria</taxon>
        <taxon>Bacillati</taxon>
        <taxon>Bacillota</taxon>
        <taxon>Bacilli</taxon>
        <taxon>Bacillales</taxon>
        <taxon>Paenibacillaceae</taxon>
        <taxon>Paenibacillus</taxon>
    </lineage>
</organism>
<evidence type="ECO:0000313" key="4">
    <source>
        <dbReference type="Proteomes" id="UP000838324"/>
    </source>
</evidence>
<dbReference type="EMBL" id="CAKMMG010000001">
    <property type="protein sequence ID" value="CAH1194463.1"/>
    <property type="molecule type" value="Genomic_DNA"/>
</dbReference>
<dbReference type="SUPFAM" id="SSF47413">
    <property type="entry name" value="lambda repressor-like DNA-binding domains"/>
    <property type="match status" value="1"/>
</dbReference>
<dbReference type="CDD" id="cd00093">
    <property type="entry name" value="HTH_XRE"/>
    <property type="match status" value="1"/>
</dbReference>